<keyword evidence="5" id="KW-0514">Muscle protein</keyword>
<dbReference type="InterPro" id="IPR011992">
    <property type="entry name" value="EF-hand-dom_pair"/>
</dbReference>
<dbReference type="Proteomes" id="UP000694620">
    <property type="component" value="Chromosome 11"/>
</dbReference>
<feature type="binding site" evidence="6">
    <location>
        <position position="54"/>
    </location>
    <ligand>
        <name>Ca(2+)</name>
        <dbReference type="ChEBI" id="CHEBI:29108"/>
        <label>1</label>
    </ligand>
</feature>
<dbReference type="PANTHER" id="PTHR11653">
    <property type="entry name" value="PARVALBUMIN ALPHA"/>
    <property type="match status" value="1"/>
</dbReference>
<evidence type="ECO:0000313" key="9">
    <source>
        <dbReference type="Ensembl" id="ENSECRP00000030589.1"/>
    </source>
</evidence>
<evidence type="ECO:0000256" key="4">
    <source>
        <dbReference type="ARBA" id="ARBA00022837"/>
    </source>
</evidence>
<keyword evidence="2 6" id="KW-0479">Metal-binding</keyword>
<dbReference type="GO" id="GO:0005509">
    <property type="term" value="F:calcium ion binding"/>
    <property type="evidence" value="ECO:0007669"/>
    <property type="project" value="UniProtKB-UniRule"/>
</dbReference>
<dbReference type="RefSeq" id="XP_028670050.1">
    <property type="nucleotide sequence ID" value="XM_028814217.2"/>
</dbReference>
<dbReference type="SMART" id="SM00054">
    <property type="entry name" value="EFh"/>
    <property type="match status" value="2"/>
</dbReference>
<comment type="similarity">
    <text evidence="1 7">Belongs to the parvalbumin family.</text>
</comment>
<dbReference type="PROSITE" id="PS00018">
    <property type="entry name" value="EF_HAND_1"/>
    <property type="match status" value="2"/>
</dbReference>
<keyword evidence="4 6" id="KW-0106">Calcium</keyword>
<evidence type="ECO:0000256" key="2">
    <source>
        <dbReference type="ARBA" id="ARBA00022723"/>
    </source>
</evidence>
<dbReference type="RefSeq" id="XP_051789346.1">
    <property type="nucleotide sequence ID" value="XM_051933386.1"/>
</dbReference>
<feature type="domain" description="EF-hand" evidence="8">
    <location>
        <begin position="39"/>
        <end position="74"/>
    </location>
</feature>
<dbReference type="GO" id="GO:0005737">
    <property type="term" value="C:cytoplasm"/>
    <property type="evidence" value="ECO:0007669"/>
    <property type="project" value="TreeGrafter"/>
</dbReference>
<feature type="binding site" evidence="6">
    <location>
        <position position="102"/>
    </location>
    <ligand>
        <name>Ca(2+)</name>
        <dbReference type="ChEBI" id="CHEBI:29108"/>
        <label>2</label>
    </ligand>
</feature>
<keyword evidence="3" id="KW-0677">Repeat</keyword>
<dbReference type="InterPro" id="IPR002048">
    <property type="entry name" value="EF_hand_dom"/>
</dbReference>
<comment type="function">
    <text evidence="7">In muscle, parvalbumin is thought to be involved in relaxation after contraction. It binds two calcium ions.</text>
</comment>
<keyword evidence="10" id="KW-1185">Reference proteome</keyword>
<reference evidence="9" key="2">
    <citation type="submission" date="2025-08" db="UniProtKB">
        <authorList>
            <consortium name="Ensembl"/>
        </authorList>
    </citation>
    <scope>IDENTIFICATION</scope>
</reference>
<feature type="binding site" evidence="6">
    <location>
        <position position="91"/>
    </location>
    <ligand>
        <name>Ca(2+)</name>
        <dbReference type="ChEBI" id="CHEBI:29108"/>
        <label>2</label>
    </ligand>
</feature>
<evidence type="ECO:0000259" key="8">
    <source>
        <dbReference type="PROSITE" id="PS50222"/>
    </source>
</evidence>
<feature type="binding site" evidence="6">
    <location>
        <position position="93"/>
    </location>
    <ligand>
        <name>Ca(2+)</name>
        <dbReference type="ChEBI" id="CHEBI:29108"/>
        <label>2</label>
    </ligand>
</feature>
<dbReference type="InterPro" id="IPR008080">
    <property type="entry name" value="Parvalbumin"/>
</dbReference>
<sequence length="109" mass="12026">MNMTDVLSAADIAAALNACQDVGSFNYKSFFATIGLFRKSPADVQRVFDIIDQDRSGFIEEEELQLFLQNFSKNARVLTVAETRAFLKAGDLDNDGKLGAEEFTALVHT</sequence>
<feature type="binding site" evidence="6">
    <location>
        <position position="58"/>
    </location>
    <ligand>
        <name>Ca(2+)</name>
        <dbReference type="ChEBI" id="CHEBI:29108"/>
        <label>1</label>
    </ligand>
</feature>
<dbReference type="GeneTree" id="ENSGT00940000163144"/>
<accession>A0A8C4TEY7</accession>
<dbReference type="FunFam" id="1.10.238.10:FF:000060">
    <property type="entry name" value="Parvalbumin, thymic"/>
    <property type="match status" value="1"/>
</dbReference>
<feature type="binding site" evidence="6">
    <location>
        <position position="95"/>
    </location>
    <ligand>
        <name>Ca(2+)</name>
        <dbReference type="ChEBI" id="CHEBI:29108"/>
        <label>2</label>
    </ligand>
</feature>
<feature type="binding site" evidence="6">
    <location>
        <position position="56"/>
    </location>
    <ligand>
        <name>Ca(2+)</name>
        <dbReference type="ChEBI" id="CHEBI:29108"/>
        <label>1</label>
    </ligand>
</feature>
<feature type="binding site" evidence="6">
    <location>
        <position position="97"/>
    </location>
    <ligand>
        <name>Ca(2+)</name>
        <dbReference type="ChEBI" id="CHEBI:29108"/>
        <label>2</label>
    </ligand>
</feature>
<organism evidence="9 10">
    <name type="scientific">Erpetoichthys calabaricus</name>
    <name type="common">Rope fish</name>
    <name type="synonym">Calamoichthys calabaricus</name>
    <dbReference type="NCBI Taxonomy" id="27687"/>
    <lineage>
        <taxon>Eukaryota</taxon>
        <taxon>Metazoa</taxon>
        <taxon>Chordata</taxon>
        <taxon>Craniata</taxon>
        <taxon>Vertebrata</taxon>
        <taxon>Euteleostomi</taxon>
        <taxon>Actinopterygii</taxon>
        <taxon>Polypteriformes</taxon>
        <taxon>Polypteridae</taxon>
        <taxon>Erpetoichthys</taxon>
    </lineage>
</organism>
<protein>
    <recommendedName>
        <fullName evidence="7">Parvalbumin</fullName>
    </recommendedName>
</protein>
<dbReference type="SUPFAM" id="SSF47473">
    <property type="entry name" value="EF-hand"/>
    <property type="match status" value="1"/>
</dbReference>
<reference evidence="9" key="1">
    <citation type="submission" date="2021-06" db="EMBL/GenBank/DDBJ databases">
        <authorList>
            <consortium name="Wellcome Sanger Institute Data Sharing"/>
        </authorList>
    </citation>
    <scope>NUCLEOTIDE SEQUENCE [LARGE SCALE GENOMIC DNA]</scope>
</reference>
<dbReference type="PROSITE" id="PS50222">
    <property type="entry name" value="EF_HAND_2"/>
    <property type="match status" value="1"/>
</dbReference>
<dbReference type="Gene3D" id="1.10.238.10">
    <property type="entry name" value="EF-hand"/>
    <property type="match status" value="1"/>
</dbReference>
<dbReference type="Pfam" id="PF13499">
    <property type="entry name" value="EF-hand_7"/>
    <property type="match status" value="1"/>
</dbReference>
<dbReference type="PRINTS" id="PR01697">
    <property type="entry name" value="PARVALBUMIN"/>
</dbReference>
<proteinExistence type="inferred from homology"/>
<reference evidence="9" key="3">
    <citation type="submission" date="2025-09" db="UniProtKB">
        <authorList>
            <consortium name="Ensembl"/>
        </authorList>
    </citation>
    <scope>IDENTIFICATION</scope>
</reference>
<dbReference type="Ensembl" id="ENSECRT00000031233.1">
    <property type="protein sequence ID" value="ENSECRP00000030589.1"/>
    <property type="gene ID" value="ENSECRG00000020747.1"/>
</dbReference>
<dbReference type="PANTHER" id="PTHR11653:SF10">
    <property type="entry name" value="EF-HAND DOMAIN-CONTAINING PROTEIN"/>
    <property type="match status" value="1"/>
</dbReference>
<gene>
    <name evidence="9" type="primary">LOC114661093</name>
</gene>
<feature type="binding site" evidence="6">
    <location>
        <position position="52"/>
    </location>
    <ligand>
        <name>Ca(2+)</name>
        <dbReference type="ChEBI" id="CHEBI:29108"/>
        <label>1</label>
    </ligand>
</feature>
<name>A0A8C4TEY7_ERPCA</name>
<dbReference type="AlphaFoldDB" id="A0A8C4TEY7"/>
<evidence type="ECO:0000256" key="5">
    <source>
        <dbReference type="ARBA" id="ARBA00023179"/>
    </source>
</evidence>
<dbReference type="InterPro" id="IPR018247">
    <property type="entry name" value="EF_Hand_1_Ca_BS"/>
</dbReference>
<dbReference type="GeneID" id="114661093"/>
<dbReference type="CDD" id="cd16255">
    <property type="entry name" value="EFh_parvalbumin_beta"/>
    <property type="match status" value="1"/>
</dbReference>
<evidence type="ECO:0000256" key="3">
    <source>
        <dbReference type="ARBA" id="ARBA00022737"/>
    </source>
</evidence>
<evidence type="ECO:0000256" key="6">
    <source>
        <dbReference type="PIRSR" id="PIRSR608080-1"/>
    </source>
</evidence>
<evidence type="ECO:0000256" key="7">
    <source>
        <dbReference type="RuleBase" id="RU368048"/>
    </source>
</evidence>
<evidence type="ECO:0000256" key="1">
    <source>
        <dbReference type="ARBA" id="ARBA00009753"/>
    </source>
</evidence>
<evidence type="ECO:0000313" key="10">
    <source>
        <dbReference type="Proteomes" id="UP000694620"/>
    </source>
</evidence>
<feature type="binding site" evidence="6">
    <location>
        <position position="63"/>
    </location>
    <ligand>
        <name>Ca(2+)</name>
        <dbReference type="ChEBI" id="CHEBI:29108"/>
        <label>1</label>
    </ligand>
</feature>
<dbReference type="OrthoDB" id="26525at2759"/>